<name>A0A8H6RL24_9PEZI</name>
<feature type="domain" description="N-acetyltransferase" evidence="1">
    <location>
        <begin position="3"/>
        <end position="203"/>
    </location>
</feature>
<evidence type="ECO:0000259" key="1">
    <source>
        <dbReference type="PROSITE" id="PS51186"/>
    </source>
</evidence>
<dbReference type="InterPro" id="IPR000182">
    <property type="entry name" value="GNAT_dom"/>
</dbReference>
<dbReference type="GO" id="GO:0016747">
    <property type="term" value="F:acyltransferase activity, transferring groups other than amino-acyl groups"/>
    <property type="evidence" value="ECO:0007669"/>
    <property type="project" value="InterPro"/>
</dbReference>
<evidence type="ECO:0000313" key="2">
    <source>
        <dbReference type="EMBL" id="KAF7187076.1"/>
    </source>
</evidence>
<dbReference type="AlphaFoldDB" id="A0A8H6RL24"/>
<dbReference type="Proteomes" id="UP000660729">
    <property type="component" value="Unassembled WGS sequence"/>
</dbReference>
<keyword evidence="3" id="KW-0808">Transferase</keyword>
<dbReference type="InterPro" id="IPR052523">
    <property type="entry name" value="Trichothecene_AcTrans"/>
</dbReference>
<gene>
    <name evidence="3" type="ORF">HII31_05246</name>
    <name evidence="2" type="ORF">HII31_11685</name>
</gene>
<organism evidence="3 4">
    <name type="scientific">Pseudocercospora fuligena</name>
    <dbReference type="NCBI Taxonomy" id="685502"/>
    <lineage>
        <taxon>Eukaryota</taxon>
        <taxon>Fungi</taxon>
        <taxon>Dikarya</taxon>
        <taxon>Ascomycota</taxon>
        <taxon>Pezizomycotina</taxon>
        <taxon>Dothideomycetes</taxon>
        <taxon>Dothideomycetidae</taxon>
        <taxon>Mycosphaerellales</taxon>
        <taxon>Mycosphaerellaceae</taxon>
        <taxon>Pseudocercospora</taxon>
    </lineage>
</organism>
<dbReference type="InterPro" id="IPR016181">
    <property type="entry name" value="Acyl_CoA_acyltransferase"/>
</dbReference>
<evidence type="ECO:0000313" key="4">
    <source>
        <dbReference type="Proteomes" id="UP000660729"/>
    </source>
</evidence>
<dbReference type="PROSITE" id="PS51186">
    <property type="entry name" value="GNAT"/>
    <property type="match status" value="1"/>
</dbReference>
<keyword evidence="4" id="KW-1185">Reference proteome</keyword>
<accession>A0A8H6RL24</accession>
<proteinExistence type="predicted"/>
<reference evidence="3" key="1">
    <citation type="submission" date="2020-04" db="EMBL/GenBank/DDBJ databases">
        <title>Draft genome resource of the tomato pathogen Pseudocercospora fuligena.</title>
        <authorList>
            <person name="Zaccaron A."/>
        </authorList>
    </citation>
    <scope>NUCLEOTIDE SEQUENCE</scope>
    <source>
        <strain evidence="3">PF001</strain>
    </source>
</reference>
<comment type="caution">
    <text evidence="3">The sequence shown here is derived from an EMBL/GenBank/DDBJ whole genome shotgun (WGS) entry which is preliminary data.</text>
</comment>
<evidence type="ECO:0000313" key="3">
    <source>
        <dbReference type="EMBL" id="KAF7193419.1"/>
    </source>
</evidence>
<dbReference type="Pfam" id="PF00583">
    <property type="entry name" value="Acetyltransf_1"/>
    <property type="match status" value="1"/>
</dbReference>
<dbReference type="CDD" id="cd04301">
    <property type="entry name" value="NAT_SF"/>
    <property type="match status" value="1"/>
</dbReference>
<dbReference type="EMBL" id="JABCIY010000086">
    <property type="protein sequence ID" value="KAF7193419.1"/>
    <property type="molecule type" value="Genomic_DNA"/>
</dbReference>
<dbReference type="OrthoDB" id="2115692at2759"/>
<dbReference type="EMBL" id="JABCIY010000241">
    <property type="protein sequence ID" value="KAF7187076.1"/>
    <property type="molecule type" value="Genomic_DNA"/>
</dbReference>
<dbReference type="PANTHER" id="PTHR42791">
    <property type="entry name" value="GNAT FAMILY ACETYLTRANSFERASE"/>
    <property type="match status" value="1"/>
</dbReference>
<protein>
    <submittedName>
        <fullName evidence="3">Puromycin N-acetyltransferase</fullName>
    </submittedName>
</protein>
<sequence>MAFDILTLEEQDIPRCVDIYFSSFQNPHSLGCWPRVPGVRAWWEKMFRDELHEQGAYWLKAVSTTSNEIAGYVKWQAPKPGVVPDTDLPEWPAEADHSLCNETFGAWARMHQELMADRGHWYLEMVATAPEYQGKGAGSAMIRWGLDKADEQQAEAYLEASPEGVYLYQKLGFREAGKTDTFIENERVKGVWYRNLFMIRPPRKT</sequence>
<dbReference type="PANTHER" id="PTHR42791:SF17">
    <property type="entry name" value="ACETYLTRANSFERASE, GNAT FAMILY FAMILY (AFU_ORTHOLOGUE AFUA_8G05690)"/>
    <property type="match status" value="1"/>
</dbReference>
<dbReference type="SUPFAM" id="SSF55729">
    <property type="entry name" value="Acyl-CoA N-acyltransferases (Nat)"/>
    <property type="match status" value="1"/>
</dbReference>
<dbReference type="Gene3D" id="3.40.630.30">
    <property type="match status" value="1"/>
</dbReference>